<organism evidence="1 2">
    <name type="scientific">Cohnella kolymensis</name>
    <dbReference type="NCBI Taxonomy" id="1590652"/>
    <lineage>
        <taxon>Bacteria</taxon>
        <taxon>Bacillati</taxon>
        <taxon>Bacillota</taxon>
        <taxon>Bacilli</taxon>
        <taxon>Bacillales</taxon>
        <taxon>Paenibacillaceae</taxon>
        <taxon>Cohnella</taxon>
    </lineage>
</organism>
<protein>
    <recommendedName>
        <fullName evidence="3">Cold-shock protein</fullName>
    </recommendedName>
</protein>
<keyword evidence="2" id="KW-1185">Reference proteome</keyword>
<dbReference type="EMBL" id="JXAL01000021">
    <property type="protein sequence ID" value="KIL35463.1"/>
    <property type="molecule type" value="Genomic_DNA"/>
</dbReference>
<comment type="caution">
    <text evidence="1">The sequence shown here is derived from an EMBL/GenBank/DDBJ whole genome shotgun (WGS) entry which is preliminary data.</text>
</comment>
<evidence type="ECO:0008006" key="3">
    <source>
        <dbReference type="Google" id="ProtNLM"/>
    </source>
</evidence>
<proteinExistence type="predicted"/>
<evidence type="ECO:0000313" key="2">
    <source>
        <dbReference type="Proteomes" id="UP000054526"/>
    </source>
</evidence>
<dbReference type="InterPro" id="IPR025916">
    <property type="entry name" value="YdjO"/>
</dbReference>
<reference evidence="1 2" key="1">
    <citation type="submission" date="2014-12" db="EMBL/GenBank/DDBJ databases">
        <title>Draft genome sequence of Cohnella kolymensis strain B-2846.</title>
        <authorList>
            <person name="Karlyshev A.V."/>
            <person name="Kudryashova E.B."/>
        </authorList>
    </citation>
    <scope>NUCLEOTIDE SEQUENCE [LARGE SCALE GENOMIC DNA]</scope>
    <source>
        <strain evidence="1 2">VKM B-2846</strain>
    </source>
</reference>
<dbReference type="RefSeq" id="WP_041063927.1">
    <property type="nucleotide sequence ID" value="NZ_JXAL01000021.1"/>
</dbReference>
<accession>A0ABR5A4A3</accession>
<dbReference type="Proteomes" id="UP000054526">
    <property type="component" value="Unassembled WGS sequence"/>
</dbReference>
<gene>
    <name evidence="1" type="ORF">SD71_13115</name>
</gene>
<dbReference type="Pfam" id="PF14169">
    <property type="entry name" value="YdjO"/>
    <property type="match status" value="1"/>
</dbReference>
<name>A0ABR5A4A3_9BACL</name>
<sequence length="76" mass="8683">MAYRNKPVEDLPHEETVIWTCNSDDCNGWIRDNFAFAHVPVCHLCHSPMVSSTQMLPLIVNTNKDMKSKKQGILIL</sequence>
<evidence type="ECO:0000313" key="1">
    <source>
        <dbReference type="EMBL" id="KIL35463.1"/>
    </source>
</evidence>